<evidence type="ECO:0000313" key="4">
    <source>
        <dbReference type="Proteomes" id="UP000027135"/>
    </source>
</evidence>
<dbReference type="CDD" id="cd00586">
    <property type="entry name" value="4HBT"/>
    <property type="match status" value="1"/>
</dbReference>
<dbReference type="eggNOG" id="KOG4366">
    <property type="taxonomic scope" value="Eukaryota"/>
</dbReference>
<keyword evidence="4" id="KW-1185">Reference proteome</keyword>
<dbReference type="PANTHER" id="PTHR12475">
    <property type="match status" value="1"/>
</dbReference>
<dbReference type="PANTHER" id="PTHR12475:SF4">
    <property type="entry name" value="PROTEIN THEM6"/>
    <property type="match status" value="1"/>
</dbReference>
<sequence length="201" mass="23105">MFLCCSCIAIATGVALLYALFDVNYFLRIAFTIGFGRLFQKKIKVLEGSTIYGFCTTQDVDIFLRHMNNARYLRELDFARFLFYDRSGLYREVAKMRGNALQGASNIRHRRTIPIFSLYKVHTKLVYWDDKAIYLEQHFVTLSDGFVRAVALSKQNIVGVNVNDLMAKLAGSDVKRPDIPEELDHWLKSIDISSAKLRKCD</sequence>
<name>A0A067RK96_ZOONE</name>
<evidence type="ECO:0000256" key="2">
    <source>
        <dbReference type="ARBA" id="ARBA00041112"/>
    </source>
</evidence>
<dbReference type="InParanoid" id="A0A067RK96"/>
<dbReference type="InterPro" id="IPR029069">
    <property type="entry name" value="HotDog_dom_sf"/>
</dbReference>
<proteinExistence type="inferred from homology"/>
<dbReference type="AlphaFoldDB" id="A0A067RK96"/>
<dbReference type="InterPro" id="IPR051490">
    <property type="entry name" value="THEM6_lcsJ_thioesterase"/>
</dbReference>
<dbReference type="Pfam" id="PF13279">
    <property type="entry name" value="4HBT_2"/>
    <property type="match status" value="1"/>
</dbReference>
<accession>A0A067RK96</accession>
<evidence type="ECO:0000256" key="1">
    <source>
        <dbReference type="ARBA" id="ARBA00038228"/>
    </source>
</evidence>
<dbReference type="Gene3D" id="3.10.129.10">
    <property type="entry name" value="Hotdog Thioesterase"/>
    <property type="match status" value="1"/>
</dbReference>
<dbReference type="Proteomes" id="UP000027135">
    <property type="component" value="Unassembled WGS sequence"/>
</dbReference>
<evidence type="ECO:0000313" key="3">
    <source>
        <dbReference type="EMBL" id="KDR19844.1"/>
    </source>
</evidence>
<comment type="similarity">
    <text evidence="1">Belongs to the THEM6 family.</text>
</comment>
<dbReference type="OrthoDB" id="265761at2759"/>
<protein>
    <recommendedName>
        <fullName evidence="2">Protein THEM6</fullName>
    </recommendedName>
</protein>
<gene>
    <name evidence="3" type="ORF">L798_05910</name>
</gene>
<dbReference type="FunCoup" id="A0A067RK96">
    <property type="interactions" value="1"/>
</dbReference>
<reference evidence="3 4" key="1">
    <citation type="journal article" date="2014" name="Nat. Commun.">
        <title>Molecular traces of alternative social organization in a termite genome.</title>
        <authorList>
            <person name="Terrapon N."/>
            <person name="Li C."/>
            <person name="Robertson H.M."/>
            <person name="Ji L."/>
            <person name="Meng X."/>
            <person name="Booth W."/>
            <person name="Chen Z."/>
            <person name="Childers C.P."/>
            <person name="Glastad K.M."/>
            <person name="Gokhale K."/>
            <person name="Gowin J."/>
            <person name="Gronenberg W."/>
            <person name="Hermansen R.A."/>
            <person name="Hu H."/>
            <person name="Hunt B.G."/>
            <person name="Huylmans A.K."/>
            <person name="Khalil S.M."/>
            <person name="Mitchell R.D."/>
            <person name="Munoz-Torres M.C."/>
            <person name="Mustard J.A."/>
            <person name="Pan H."/>
            <person name="Reese J.T."/>
            <person name="Scharf M.E."/>
            <person name="Sun F."/>
            <person name="Vogel H."/>
            <person name="Xiao J."/>
            <person name="Yang W."/>
            <person name="Yang Z."/>
            <person name="Yang Z."/>
            <person name="Zhou J."/>
            <person name="Zhu J."/>
            <person name="Brent C.S."/>
            <person name="Elsik C.G."/>
            <person name="Goodisman M.A."/>
            <person name="Liberles D.A."/>
            <person name="Roe R.M."/>
            <person name="Vargo E.L."/>
            <person name="Vilcinskas A."/>
            <person name="Wang J."/>
            <person name="Bornberg-Bauer E."/>
            <person name="Korb J."/>
            <person name="Zhang G."/>
            <person name="Liebig J."/>
        </authorList>
    </citation>
    <scope>NUCLEOTIDE SEQUENCE [LARGE SCALE GENOMIC DNA]</scope>
    <source>
        <tissue evidence="3">Whole organism</tissue>
    </source>
</reference>
<dbReference type="SUPFAM" id="SSF54637">
    <property type="entry name" value="Thioesterase/thiol ester dehydrase-isomerase"/>
    <property type="match status" value="1"/>
</dbReference>
<organism evidence="3 4">
    <name type="scientific">Zootermopsis nevadensis</name>
    <name type="common">Dampwood termite</name>
    <dbReference type="NCBI Taxonomy" id="136037"/>
    <lineage>
        <taxon>Eukaryota</taxon>
        <taxon>Metazoa</taxon>
        <taxon>Ecdysozoa</taxon>
        <taxon>Arthropoda</taxon>
        <taxon>Hexapoda</taxon>
        <taxon>Insecta</taxon>
        <taxon>Pterygota</taxon>
        <taxon>Neoptera</taxon>
        <taxon>Polyneoptera</taxon>
        <taxon>Dictyoptera</taxon>
        <taxon>Blattodea</taxon>
        <taxon>Blattoidea</taxon>
        <taxon>Termitoidae</taxon>
        <taxon>Termopsidae</taxon>
        <taxon>Zootermopsis</taxon>
    </lineage>
</organism>
<dbReference type="OMA" id="VFIEAWF"/>
<dbReference type="EMBL" id="KK852631">
    <property type="protein sequence ID" value="KDR19844.1"/>
    <property type="molecule type" value="Genomic_DNA"/>
</dbReference>